<gene>
    <name evidence="1" type="ORF">RE476_01450</name>
</gene>
<dbReference type="GeneID" id="84228765"/>
<evidence type="ECO:0000313" key="2">
    <source>
        <dbReference type="Proteomes" id="UP001183006"/>
    </source>
</evidence>
<dbReference type="EMBL" id="CP133594">
    <property type="protein sequence ID" value="WMW22511.1"/>
    <property type="molecule type" value="Genomic_DNA"/>
</dbReference>
<accession>A0AA51UIW2</accession>
<organism evidence="1 2">
    <name type="scientific">Methanolobus mangrovi</name>
    <dbReference type="NCBI Taxonomy" id="3072977"/>
    <lineage>
        <taxon>Archaea</taxon>
        <taxon>Methanobacteriati</taxon>
        <taxon>Methanobacteriota</taxon>
        <taxon>Stenosarchaea group</taxon>
        <taxon>Methanomicrobia</taxon>
        <taxon>Methanosarcinales</taxon>
        <taxon>Methanosarcinaceae</taxon>
        <taxon>Methanolobus</taxon>
    </lineage>
</organism>
<reference evidence="1" key="1">
    <citation type="submission" date="2023-08" db="EMBL/GenBank/DDBJ databases">
        <title>Methanolobus mangrovi sp. nov. and Methanolobus sediminis sp. nov, two novel methylotrophic methanogens isolated from mangrove sediments in China.</title>
        <authorList>
            <person name="Zhou J."/>
        </authorList>
    </citation>
    <scope>NUCLEOTIDE SEQUENCE</scope>
    <source>
        <strain evidence="1">FTZ2</strain>
    </source>
</reference>
<dbReference type="Proteomes" id="UP001183006">
    <property type="component" value="Chromosome"/>
</dbReference>
<sequence length="88" mass="10046">MSEVNESDRFECVVVNVIDSLIWKGVVVQEIESGGRVYFGKVKAEGFNYGPGDILYIGVKTLPYELEEMTMEVSLYDADNQRLDWTFL</sequence>
<dbReference type="AlphaFoldDB" id="A0AA51UIW2"/>
<protein>
    <submittedName>
        <fullName evidence="1">Uncharacterized protein</fullName>
    </submittedName>
</protein>
<dbReference type="KEGG" id="mmav:RE476_01450"/>
<keyword evidence="2" id="KW-1185">Reference proteome</keyword>
<dbReference type="RefSeq" id="WP_309308497.1">
    <property type="nucleotide sequence ID" value="NZ_CP133594.1"/>
</dbReference>
<evidence type="ECO:0000313" key="1">
    <source>
        <dbReference type="EMBL" id="WMW22511.1"/>
    </source>
</evidence>
<name>A0AA51UIW2_9EURY</name>
<proteinExistence type="predicted"/>